<feature type="transmembrane region" description="Helical" evidence="1">
    <location>
        <begin position="68"/>
        <end position="88"/>
    </location>
</feature>
<dbReference type="EMBL" id="BMJA01000002">
    <property type="protein sequence ID" value="GGA37377.1"/>
    <property type="molecule type" value="Genomic_DNA"/>
</dbReference>
<dbReference type="Proteomes" id="UP000620046">
    <property type="component" value="Unassembled WGS sequence"/>
</dbReference>
<dbReference type="RefSeq" id="WP_188794922.1">
    <property type="nucleotide sequence ID" value="NZ_BMJA01000002.1"/>
</dbReference>
<accession>A0ABQ1G4T9</accession>
<sequence>MRRYGFVLVIGLLLSWQSHAAERVVEGLPKITSSSNATLGESEQFERDKFEYEKSFKERELQVERMKAWLTGLSILVPLGLGMLTLAWQTSSANRLKDREAKDAFEMKAAEIVFTGNSTIATKNRARALTVLFPNRFPESFGEAFEPRKFTAGGPKYEAKVEVFRAACAKANTPREVYQVWYALFPGDEWIQQLVKDSGSELAEDYEDID</sequence>
<comment type="caution">
    <text evidence="3">The sequence shown here is derived from an EMBL/GenBank/DDBJ whole genome shotgun (WGS) entry which is preliminary data.</text>
</comment>
<keyword evidence="1" id="KW-0472">Membrane</keyword>
<evidence type="ECO:0000313" key="4">
    <source>
        <dbReference type="Proteomes" id="UP000620046"/>
    </source>
</evidence>
<evidence type="ECO:0000256" key="2">
    <source>
        <dbReference type="SAM" id="SignalP"/>
    </source>
</evidence>
<keyword evidence="4" id="KW-1185">Reference proteome</keyword>
<name>A0ABQ1G4T9_9GAMM</name>
<evidence type="ECO:0000256" key="1">
    <source>
        <dbReference type="SAM" id="Phobius"/>
    </source>
</evidence>
<keyword evidence="1" id="KW-1133">Transmembrane helix</keyword>
<feature type="signal peptide" evidence="2">
    <location>
        <begin position="1"/>
        <end position="20"/>
    </location>
</feature>
<gene>
    <name evidence="3" type="ORF">GCM10010981_28150</name>
</gene>
<organism evidence="3 4">
    <name type="scientific">Dyella nitratireducens</name>
    <dbReference type="NCBI Taxonomy" id="1849580"/>
    <lineage>
        <taxon>Bacteria</taxon>
        <taxon>Pseudomonadati</taxon>
        <taxon>Pseudomonadota</taxon>
        <taxon>Gammaproteobacteria</taxon>
        <taxon>Lysobacterales</taxon>
        <taxon>Rhodanobacteraceae</taxon>
        <taxon>Dyella</taxon>
    </lineage>
</organism>
<protein>
    <submittedName>
        <fullName evidence="3">Uncharacterized protein</fullName>
    </submittedName>
</protein>
<reference evidence="4" key="1">
    <citation type="journal article" date="2019" name="Int. J. Syst. Evol. Microbiol.">
        <title>The Global Catalogue of Microorganisms (GCM) 10K type strain sequencing project: providing services to taxonomists for standard genome sequencing and annotation.</title>
        <authorList>
            <consortium name="The Broad Institute Genomics Platform"/>
            <consortium name="The Broad Institute Genome Sequencing Center for Infectious Disease"/>
            <person name="Wu L."/>
            <person name="Ma J."/>
        </authorList>
    </citation>
    <scope>NUCLEOTIDE SEQUENCE [LARGE SCALE GENOMIC DNA]</scope>
    <source>
        <strain evidence="4">CGMCC 1.15439</strain>
    </source>
</reference>
<feature type="chain" id="PRO_5045118130" evidence="2">
    <location>
        <begin position="21"/>
        <end position="210"/>
    </location>
</feature>
<proteinExistence type="predicted"/>
<keyword evidence="2" id="KW-0732">Signal</keyword>
<evidence type="ECO:0000313" key="3">
    <source>
        <dbReference type="EMBL" id="GGA37377.1"/>
    </source>
</evidence>
<keyword evidence="1" id="KW-0812">Transmembrane</keyword>